<evidence type="ECO:0000256" key="7">
    <source>
        <dbReference type="ARBA" id="ARBA00038043"/>
    </source>
</evidence>
<comment type="similarity">
    <text evidence="7">Belongs to the polygalacturonase-inhibiting protein family.</text>
</comment>
<proteinExistence type="inferred from homology"/>
<reference evidence="10 11" key="1">
    <citation type="submission" date="2024-11" db="EMBL/GenBank/DDBJ databases">
        <title>Chromosome-level genome assembly of Eucalyptus globulus Labill. provides insights into its genome evolution.</title>
        <authorList>
            <person name="Li X."/>
        </authorList>
    </citation>
    <scope>NUCLEOTIDE SEQUENCE [LARGE SCALE GENOMIC DNA]</scope>
    <source>
        <strain evidence="10">CL2024</strain>
        <tissue evidence="10">Fresh tender leaves</tissue>
    </source>
</reference>
<keyword evidence="11" id="KW-1185">Reference proteome</keyword>
<feature type="signal peptide" evidence="8">
    <location>
        <begin position="1"/>
        <end position="26"/>
    </location>
</feature>
<dbReference type="InterPro" id="IPR051848">
    <property type="entry name" value="PGIP"/>
</dbReference>
<evidence type="ECO:0000259" key="9">
    <source>
        <dbReference type="Pfam" id="PF08263"/>
    </source>
</evidence>
<dbReference type="PROSITE" id="PS51450">
    <property type="entry name" value="LRR"/>
    <property type="match status" value="1"/>
</dbReference>
<keyword evidence="4 8" id="KW-0732">Signal</keyword>
<dbReference type="Gene3D" id="3.80.10.10">
    <property type="entry name" value="Ribonuclease Inhibitor"/>
    <property type="match status" value="1"/>
</dbReference>
<dbReference type="InterPro" id="IPR013210">
    <property type="entry name" value="LRR_N_plant-typ"/>
</dbReference>
<feature type="domain" description="Leucine-rich repeat-containing N-terminal plant-type" evidence="9">
    <location>
        <begin position="31"/>
        <end position="68"/>
    </location>
</feature>
<dbReference type="InterPro" id="IPR032675">
    <property type="entry name" value="LRR_dom_sf"/>
</dbReference>
<dbReference type="InterPro" id="IPR001611">
    <property type="entry name" value="Leu-rich_rpt"/>
</dbReference>
<name>A0ABD3LUE5_EUCGL</name>
<evidence type="ECO:0000313" key="10">
    <source>
        <dbReference type="EMBL" id="KAL3755389.1"/>
    </source>
</evidence>
<feature type="chain" id="PRO_5044839520" description="Leucine-rich repeat-containing N-terminal plant-type domain-containing protein" evidence="8">
    <location>
        <begin position="27"/>
        <end position="213"/>
    </location>
</feature>
<evidence type="ECO:0000256" key="8">
    <source>
        <dbReference type="SAM" id="SignalP"/>
    </source>
</evidence>
<organism evidence="10 11">
    <name type="scientific">Eucalyptus globulus</name>
    <name type="common">Tasmanian blue gum</name>
    <dbReference type="NCBI Taxonomy" id="34317"/>
    <lineage>
        <taxon>Eukaryota</taxon>
        <taxon>Viridiplantae</taxon>
        <taxon>Streptophyta</taxon>
        <taxon>Embryophyta</taxon>
        <taxon>Tracheophyta</taxon>
        <taxon>Spermatophyta</taxon>
        <taxon>Magnoliopsida</taxon>
        <taxon>eudicotyledons</taxon>
        <taxon>Gunneridae</taxon>
        <taxon>Pentapetalae</taxon>
        <taxon>rosids</taxon>
        <taxon>malvids</taxon>
        <taxon>Myrtales</taxon>
        <taxon>Myrtaceae</taxon>
        <taxon>Myrtoideae</taxon>
        <taxon>Eucalypteae</taxon>
        <taxon>Eucalyptus</taxon>
    </lineage>
</organism>
<dbReference type="Pfam" id="PF00560">
    <property type="entry name" value="LRR_1"/>
    <property type="match status" value="2"/>
</dbReference>
<evidence type="ECO:0000256" key="2">
    <source>
        <dbReference type="ARBA" id="ARBA00004370"/>
    </source>
</evidence>
<comment type="subcellular location">
    <subcellularLocation>
        <location evidence="1">Cell envelope</location>
    </subcellularLocation>
    <subcellularLocation>
        <location evidence="2">Membrane</location>
    </subcellularLocation>
</comment>
<evidence type="ECO:0000256" key="5">
    <source>
        <dbReference type="ARBA" id="ARBA00022737"/>
    </source>
</evidence>
<dbReference type="GO" id="GO:0016020">
    <property type="term" value="C:membrane"/>
    <property type="evidence" value="ECO:0007669"/>
    <property type="project" value="UniProtKB-SubCell"/>
</dbReference>
<dbReference type="EMBL" id="JBJKBG010000001">
    <property type="protein sequence ID" value="KAL3755389.1"/>
    <property type="molecule type" value="Genomic_DNA"/>
</dbReference>
<dbReference type="SUPFAM" id="SSF52058">
    <property type="entry name" value="L domain-like"/>
    <property type="match status" value="1"/>
</dbReference>
<dbReference type="Pfam" id="PF08263">
    <property type="entry name" value="LRRNT_2"/>
    <property type="match status" value="1"/>
</dbReference>
<keyword evidence="3" id="KW-0433">Leucine-rich repeat</keyword>
<dbReference type="FunFam" id="3.80.10.10:FF:000400">
    <property type="entry name" value="Nuclear pore complex protein NUP107"/>
    <property type="match status" value="1"/>
</dbReference>
<comment type="caution">
    <text evidence="10">The sequence shown here is derived from an EMBL/GenBank/DDBJ whole genome shotgun (WGS) entry which is preliminary data.</text>
</comment>
<evidence type="ECO:0000256" key="4">
    <source>
        <dbReference type="ARBA" id="ARBA00022729"/>
    </source>
</evidence>
<evidence type="ECO:0000256" key="6">
    <source>
        <dbReference type="ARBA" id="ARBA00023136"/>
    </source>
</evidence>
<accession>A0ABD3LUE5</accession>
<keyword evidence="6" id="KW-0472">Membrane</keyword>
<sequence>MASPNLSSAFLLSLLLCNLLVSPSFSELCNPADKKVLLAIKKALNDPYMLASWTADTDCCDWYNVACDDTNHRIIQLTIFDGPLSGQIPAAVGDLPYLQMIDLNRLSHVTGPIPTSLGKLKNLTFLRLSYLNLTGPIPTSLGKLSKLTFLNLSHNDLTGSIPSSLTSLNNLDAVLLNDNQLCGKIPIGGKLQSSDASSYSNNKRLCGAPLPSC</sequence>
<dbReference type="AlphaFoldDB" id="A0ABD3LUE5"/>
<dbReference type="Proteomes" id="UP001634007">
    <property type="component" value="Unassembled WGS sequence"/>
</dbReference>
<evidence type="ECO:0000256" key="3">
    <source>
        <dbReference type="ARBA" id="ARBA00022614"/>
    </source>
</evidence>
<protein>
    <recommendedName>
        <fullName evidence="9">Leucine-rich repeat-containing N-terminal plant-type domain-containing protein</fullName>
    </recommendedName>
</protein>
<keyword evidence="5" id="KW-0677">Repeat</keyword>
<evidence type="ECO:0000313" key="11">
    <source>
        <dbReference type="Proteomes" id="UP001634007"/>
    </source>
</evidence>
<dbReference type="PANTHER" id="PTHR48059">
    <property type="entry name" value="POLYGALACTURONASE INHIBITOR 1"/>
    <property type="match status" value="1"/>
</dbReference>
<gene>
    <name evidence="10" type="ORF">ACJRO7_002440</name>
</gene>
<dbReference type="PANTHER" id="PTHR48059:SF4">
    <property type="entry name" value="POLYGALACTURONASE INHIBITOR 1-RELATED"/>
    <property type="match status" value="1"/>
</dbReference>
<evidence type="ECO:0000256" key="1">
    <source>
        <dbReference type="ARBA" id="ARBA00004196"/>
    </source>
</evidence>